<dbReference type="EMBL" id="JAIWYP010000003">
    <property type="protein sequence ID" value="KAH3852842.1"/>
    <property type="molecule type" value="Genomic_DNA"/>
</dbReference>
<organism evidence="1 2">
    <name type="scientific">Dreissena polymorpha</name>
    <name type="common">Zebra mussel</name>
    <name type="synonym">Mytilus polymorpha</name>
    <dbReference type="NCBI Taxonomy" id="45954"/>
    <lineage>
        <taxon>Eukaryota</taxon>
        <taxon>Metazoa</taxon>
        <taxon>Spiralia</taxon>
        <taxon>Lophotrochozoa</taxon>
        <taxon>Mollusca</taxon>
        <taxon>Bivalvia</taxon>
        <taxon>Autobranchia</taxon>
        <taxon>Heteroconchia</taxon>
        <taxon>Euheterodonta</taxon>
        <taxon>Imparidentia</taxon>
        <taxon>Neoheterodontei</taxon>
        <taxon>Myida</taxon>
        <taxon>Dreissenoidea</taxon>
        <taxon>Dreissenidae</taxon>
        <taxon>Dreissena</taxon>
    </lineage>
</organism>
<dbReference type="Proteomes" id="UP000828390">
    <property type="component" value="Unassembled WGS sequence"/>
</dbReference>
<keyword evidence="2" id="KW-1185">Reference proteome</keyword>
<evidence type="ECO:0000313" key="1">
    <source>
        <dbReference type="EMBL" id="KAH3852842.1"/>
    </source>
</evidence>
<reference evidence="1" key="1">
    <citation type="journal article" date="2019" name="bioRxiv">
        <title>The Genome of the Zebra Mussel, Dreissena polymorpha: A Resource for Invasive Species Research.</title>
        <authorList>
            <person name="McCartney M.A."/>
            <person name="Auch B."/>
            <person name="Kono T."/>
            <person name="Mallez S."/>
            <person name="Zhang Y."/>
            <person name="Obille A."/>
            <person name="Becker A."/>
            <person name="Abrahante J.E."/>
            <person name="Garbe J."/>
            <person name="Badalamenti J.P."/>
            <person name="Herman A."/>
            <person name="Mangelson H."/>
            <person name="Liachko I."/>
            <person name="Sullivan S."/>
            <person name="Sone E.D."/>
            <person name="Koren S."/>
            <person name="Silverstein K.A.T."/>
            <person name="Beckman K.B."/>
            <person name="Gohl D.M."/>
        </authorList>
    </citation>
    <scope>NUCLEOTIDE SEQUENCE</scope>
    <source>
        <strain evidence="1">Duluth1</strain>
        <tissue evidence="1">Whole animal</tissue>
    </source>
</reference>
<protein>
    <submittedName>
        <fullName evidence="1">Uncharacterized protein</fullName>
    </submittedName>
</protein>
<dbReference type="AlphaFoldDB" id="A0A9D4R3R0"/>
<proteinExistence type="predicted"/>
<gene>
    <name evidence="1" type="ORF">DPMN_095363</name>
</gene>
<name>A0A9D4R3R0_DREPO</name>
<reference evidence="1" key="2">
    <citation type="submission" date="2020-11" db="EMBL/GenBank/DDBJ databases">
        <authorList>
            <person name="McCartney M.A."/>
            <person name="Auch B."/>
            <person name="Kono T."/>
            <person name="Mallez S."/>
            <person name="Becker A."/>
            <person name="Gohl D.M."/>
            <person name="Silverstein K.A.T."/>
            <person name="Koren S."/>
            <person name="Bechman K.B."/>
            <person name="Herman A."/>
            <person name="Abrahante J.E."/>
            <person name="Garbe J."/>
        </authorList>
    </citation>
    <scope>NUCLEOTIDE SEQUENCE</scope>
    <source>
        <strain evidence="1">Duluth1</strain>
        <tissue evidence="1">Whole animal</tissue>
    </source>
</reference>
<comment type="caution">
    <text evidence="1">The sequence shown here is derived from an EMBL/GenBank/DDBJ whole genome shotgun (WGS) entry which is preliminary data.</text>
</comment>
<accession>A0A9D4R3R0</accession>
<sequence>MPELTSDAGAAIVALKERSRRDSAAGTSNLTYTGCGHWSEWISRSTPMSPYSREEEHFTTDDLEKLCPSGLGNMVKDFRCKDEKGEAIHDKINETIVEKRSYTPATTCLLRVT</sequence>
<evidence type="ECO:0000313" key="2">
    <source>
        <dbReference type="Proteomes" id="UP000828390"/>
    </source>
</evidence>